<evidence type="ECO:0000256" key="1">
    <source>
        <dbReference type="ARBA" id="ARBA00004141"/>
    </source>
</evidence>
<organism evidence="6 7">
    <name type="scientific">Silvimonas terrae</name>
    <dbReference type="NCBI Taxonomy" id="300266"/>
    <lineage>
        <taxon>Bacteria</taxon>
        <taxon>Pseudomonadati</taxon>
        <taxon>Pseudomonadota</taxon>
        <taxon>Betaproteobacteria</taxon>
        <taxon>Neisseriales</taxon>
        <taxon>Chitinibacteraceae</taxon>
        <taxon>Silvimonas</taxon>
    </lineage>
</organism>
<keyword evidence="5" id="KW-1003">Cell membrane</keyword>
<keyword evidence="4 5" id="KW-0472">Membrane</keyword>
<dbReference type="GO" id="GO:0065002">
    <property type="term" value="P:intracellular protein transmembrane transport"/>
    <property type="evidence" value="ECO:0007669"/>
    <property type="project" value="TreeGrafter"/>
</dbReference>
<dbReference type="PANTHER" id="PTHR30371:SF0">
    <property type="entry name" value="SEC-INDEPENDENT PROTEIN TRANSLOCASE PROTEIN TATC, CHLOROPLASTIC-RELATED"/>
    <property type="match status" value="1"/>
</dbReference>
<feature type="transmembrane region" description="Helical" evidence="5">
    <location>
        <begin position="153"/>
        <end position="177"/>
    </location>
</feature>
<dbReference type="InterPro" id="IPR019820">
    <property type="entry name" value="Sec-indep_translocase_CS"/>
</dbReference>
<proteinExistence type="inferred from homology"/>
<keyword evidence="5" id="KW-0653">Protein transport</keyword>
<gene>
    <name evidence="5" type="primary">tatC</name>
    <name evidence="6" type="ORF">HNQ50_003896</name>
</gene>
<keyword evidence="3 5" id="KW-1133">Transmembrane helix</keyword>
<dbReference type="PANTHER" id="PTHR30371">
    <property type="entry name" value="SEC-INDEPENDENT PROTEIN TRANSLOCASE PROTEIN TATC"/>
    <property type="match status" value="1"/>
</dbReference>
<keyword evidence="5" id="KW-0813">Transport</keyword>
<evidence type="ECO:0000256" key="4">
    <source>
        <dbReference type="ARBA" id="ARBA00023136"/>
    </source>
</evidence>
<dbReference type="InterPro" id="IPR002033">
    <property type="entry name" value="TatC"/>
</dbReference>
<evidence type="ECO:0000256" key="2">
    <source>
        <dbReference type="ARBA" id="ARBA00022692"/>
    </source>
</evidence>
<comment type="similarity">
    <text evidence="5">Belongs to the TatC family.</text>
</comment>
<evidence type="ECO:0000313" key="6">
    <source>
        <dbReference type="EMBL" id="MBB5193142.1"/>
    </source>
</evidence>
<sequence length="248" mass="27641">MIEDNFQPLLVHLIELRARIVRSAVVFFIAFAICFYFSQQLYDFLVAPLTAVLPGQKLVSIGIASPFLLQVKIVALTAVIVTMPHTLYQVWAFVAPGLYVHEKRMILPLVVSSTLLFLLGMSFAYFFVFKTVFAFVASHVPSSMQWLPDSEQYLSFVLGLFISFGITFEVPVAIVLLVHIGVVTVEKLVSWRPYVIVGSFIVAAVVTPPDPLSQCLLAVPLWLLYEAGCVVARWTGTRASTQTHTQEQ</sequence>
<comment type="function">
    <text evidence="5">Part of the twin-arginine translocation (Tat) system that transports large folded proteins containing a characteristic twin-arginine motif in their signal peptide across membranes. Together with TatB, TatC is part of a receptor directly interacting with Tat signal peptides.</text>
</comment>
<dbReference type="HAMAP" id="MF_00902">
    <property type="entry name" value="TatC"/>
    <property type="match status" value="1"/>
</dbReference>
<keyword evidence="5" id="KW-0811">Translocation</keyword>
<keyword evidence="2 5" id="KW-0812">Transmembrane</keyword>
<dbReference type="Proteomes" id="UP000543030">
    <property type="component" value="Unassembled WGS sequence"/>
</dbReference>
<feature type="transmembrane region" description="Helical" evidence="5">
    <location>
        <begin position="20"/>
        <end position="37"/>
    </location>
</feature>
<dbReference type="NCBIfam" id="TIGR00945">
    <property type="entry name" value="tatC"/>
    <property type="match status" value="1"/>
</dbReference>
<comment type="caution">
    <text evidence="5">Lacks conserved residue(s) required for the propagation of feature annotation.</text>
</comment>
<accession>A0A840RLS7</accession>
<dbReference type="RefSeq" id="WP_184102788.1">
    <property type="nucleotide sequence ID" value="NZ_JACHHN010000009.1"/>
</dbReference>
<dbReference type="GO" id="GO:0033281">
    <property type="term" value="C:TAT protein transport complex"/>
    <property type="evidence" value="ECO:0007669"/>
    <property type="project" value="UniProtKB-UniRule"/>
</dbReference>
<comment type="subcellular location">
    <subcellularLocation>
        <location evidence="5">Cell membrane</location>
        <topology evidence="5">Multi-pass membrane protein</topology>
    </subcellularLocation>
    <subcellularLocation>
        <location evidence="1">Membrane</location>
        <topology evidence="1">Multi-pass membrane protein</topology>
    </subcellularLocation>
</comment>
<reference evidence="6 7" key="1">
    <citation type="submission" date="2020-08" db="EMBL/GenBank/DDBJ databases">
        <title>Genomic Encyclopedia of Type Strains, Phase IV (KMG-IV): sequencing the most valuable type-strain genomes for metagenomic binning, comparative biology and taxonomic classification.</title>
        <authorList>
            <person name="Goeker M."/>
        </authorList>
    </citation>
    <scope>NUCLEOTIDE SEQUENCE [LARGE SCALE GENOMIC DNA]</scope>
    <source>
        <strain evidence="6 7">DSM 18233</strain>
    </source>
</reference>
<dbReference type="PRINTS" id="PR01840">
    <property type="entry name" value="TATCFAMILY"/>
</dbReference>
<feature type="transmembrane region" description="Helical" evidence="5">
    <location>
        <begin position="189"/>
        <end position="207"/>
    </location>
</feature>
<feature type="transmembrane region" description="Helical" evidence="5">
    <location>
        <begin position="106"/>
        <end position="133"/>
    </location>
</feature>
<comment type="caution">
    <text evidence="6">The sequence shown here is derived from an EMBL/GenBank/DDBJ whole genome shotgun (WGS) entry which is preliminary data.</text>
</comment>
<feature type="transmembrane region" description="Helical" evidence="5">
    <location>
        <begin position="73"/>
        <end position="94"/>
    </location>
</feature>
<protein>
    <recommendedName>
        <fullName evidence="5">Sec-independent protein translocase protein TatC</fullName>
    </recommendedName>
</protein>
<keyword evidence="7" id="KW-1185">Reference proteome</keyword>
<evidence type="ECO:0000256" key="5">
    <source>
        <dbReference type="HAMAP-Rule" id="MF_00902"/>
    </source>
</evidence>
<dbReference type="AlphaFoldDB" id="A0A840RLS7"/>
<evidence type="ECO:0000256" key="3">
    <source>
        <dbReference type="ARBA" id="ARBA00022989"/>
    </source>
</evidence>
<dbReference type="PROSITE" id="PS01218">
    <property type="entry name" value="TATC"/>
    <property type="match status" value="1"/>
</dbReference>
<dbReference type="Pfam" id="PF00902">
    <property type="entry name" value="TatC"/>
    <property type="match status" value="1"/>
</dbReference>
<dbReference type="GO" id="GO:0043953">
    <property type="term" value="P:protein transport by the Tat complex"/>
    <property type="evidence" value="ECO:0007669"/>
    <property type="project" value="UniProtKB-UniRule"/>
</dbReference>
<comment type="subunit">
    <text evidence="5">The Tat system comprises two distinct complexes: a TatABC complex, containing multiple copies of TatA, TatB and TatC subunits, and a separate TatA complex, containing only TatA subunits. Substrates initially bind to the TatABC complex, which probably triggers association of the separate TatA complex to form the active translocon.</text>
</comment>
<name>A0A840RLS7_9NEIS</name>
<dbReference type="EMBL" id="JACHHN010000009">
    <property type="protein sequence ID" value="MBB5193142.1"/>
    <property type="molecule type" value="Genomic_DNA"/>
</dbReference>
<evidence type="ECO:0000313" key="7">
    <source>
        <dbReference type="Proteomes" id="UP000543030"/>
    </source>
</evidence>
<dbReference type="GO" id="GO:0009977">
    <property type="term" value="F:proton motive force dependent protein transmembrane transporter activity"/>
    <property type="evidence" value="ECO:0007669"/>
    <property type="project" value="TreeGrafter"/>
</dbReference>